<dbReference type="PANTHER" id="PTHR30146:SF153">
    <property type="entry name" value="LACTOSE OPERON REPRESSOR"/>
    <property type="match status" value="1"/>
</dbReference>
<dbReference type="Pfam" id="PF00356">
    <property type="entry name" value="LacI"/>
    <property type="match status" value="1"/>
</dbReference>
<evidence type="ECO:0000256" key="3">
    <source>
        <dbReference type="ARBA" id="ARBA00023163"/>
    </source>
</evidence>
<dbReference type="SMART" id="SM00354">
    <property type="entry name" value="HTH_LACI"/>
    <property type="match status" value="1"/>
</dbReference>
<dbReference type="Proteomes" id="UP000410049">
    <property type="component" value="Unassembled WGS sequence"/>
</dbReference>
<dbReference type="EMBL" id="RZUH01000013">
    <property type="protein sequence ID" value="KAA8825828.1"/>
    <property type="molecule type" value="Genomic_DNA"/>
</dbReference>
<evidence type="ECO:0000256" key="1">
    <source>
        <dbReference type="ARBA" id="ARBA00023015"/>
    </source>
</evidence>
<dbReference type="SUPFAM" id="SSF47413">
    <property type="entry name" value="lambda repressor-like DNA-binding domains"/>
    <property type="match status" value="1"/>
</dbReference>
<feature type="domain" description="HTH lacI-type" evidence="4">
    <location>
        <begin position="1"/>
        <end position="45"/>
    </location>
</feature>
<organism evidence="5 6">
    <name type="scientific">Bifidobacterium myosotis</name>
    <dbReference type="NCBI Taxonomy" id="1630166"/>
    <lineage>
        <taxon>Bacteria</taxon>
        <taxon>Bacillati</taxon>
        <taxon>Actinomycetota</taxon>
        <taxon>Actinomycetes</taxon>
        <taxon>Bifidobacteriales</taxon>
        <taxon>Bifidobacteriaceae</taxon>
        <taxon>Bifidobacterium</taxon>
    </lineage>
</organism>
<protein>
    <submittedName>
        <fullName evidence="5">LacI family DNA-binding transcriptional regulator</fullName>
    </submittedName>
</protein>
<dbReference type="OrthoDB" id="3227375at2"/>
<comment type="caution">
    <text evidence="5">The sequence shown here is derived from an EMBL/GenBank/DDBJ whole genome shotgun (WGS) entry which is preliminary data.</text>
</comment>
<keyword evidence="3" id="KW-0804">Transcription</keyword>
<keyword evidence="2 5" id="KW-0238">DNA-binding</keyword>
<evidence type="ECO:0000259" key="4">
    <source>
        <dbReference type="PROSITE" id="PS50932"/>
    </source>
</evidence>
<dbReference type="Gene3D" id="1.10.260.40">
    <property type="entry name" value="lambda repressor-like DNA-binding domains"/>
    <property type="match status" value="1"/>
</dbReference>
<dbReference type="CDD" id="cd01392">
    <property type="entry name" value="HTH_LacI"/>
    <property type="match status" value="1"/>
</dbReference>
<dbReference type="PROSITE" id="PS50932">
    <property type="entry name" value="HTH_LACI_2"/>
    <property type="match status" value="1"/>
</dbReference>
<evidence type="ECO:0000313" key="5">
    <source>
        <dbReference type="EMBL" id="KAA8825828.1"/>
    </source>
</evidence>
<proteinExistence type="predicted"/>
<reference evidence="5 6" key="1">
    <citation type="journal article" date="2019" name="Syst. Appl. Microbiol.">
        <title>Characterization of Bifidobacterium species in feaces of the Egyptian fruit bat: Description of B. vespertilionis sp. nov. and B. rousetti sp. nov.</title>
        <authorList>
            <person name="Modesto M."/>
            <person name="Satti M."/>
            <person name="Watanabe K."/>
            <person name="Puglisi E."/>
            <person name="Morelli L."/>
            <person name="Huang C.-H."/>
            <person name="Liou J.-S."/>
            <person name="Miyashita M."/>
            <person name="Tamura T."/>
            <person name="Saito S."/>
            <person name="Mori K."/>
            <person name="Huang L."/>
            <person name="Sciavilla P."/>
            <person name="Sandri C."/>
            <person name="Spiezio C."/>
            <person name="Vitali F."/>
            <person name="Cavalieri D."/>
            <person name="Perpetuini G."/>
            <person name="Tofalo R."/>
            <person name="Bonetti A."/>
            <person name="Arita M."/>
            <person name="Mattarelli P."/>
        </authorList>
    </citation>
    <scope>NUCLEOTIDE SEQUENCE [LARGE SCALE GENOMIC DNA]</scope>
    <source>
        <strain evidence="5 6">RST17</strain>
    </source>
</reference>
<keyword evidence="1" id="KW-0805">Transcription regulation</keyword>
<dbReference type="Gene3D" id="3.40.50.2300">
    <property type="match status" value="2"/>
</dbReference>
<sequence>MTSHLDQIAKQAAVSKATVSRVLNERPGVSPQMRRAVLTAIDVLGLERPSGLRPRSSGLVGLILPSLEDPVYPVFAQVVSTNLARLGYTPVLCIQDRDGVGEDEYVGMLLDRGVSGIIFVAGQHADTRTDRSRYDSLVAQRLPIVFVKGFLENLDAPFVSSDDQAAGELAVRHLAVLGHRKIGLILPSGTNISATRQAEGYRRAMAESFGANAEQWVDISFEGEEGGYAGAIRLLDKGVTGYVCGSDLLALGAIRALRQRGKKVPQDVSVIGYGDSPLMAHTDPPLTTVRQPMLSMGTFAAHALINRIQGNDAVDGESLFPPELVIRSSTAPRNKHFTMD</sequence>
<dbReference type="InterPro" id="IPR046335">
    <property type="entry name" value="LacI/GalR-like_sensor"/>
</dbReference>
<dbReference type="RefSeq" id="WP_094668272.1">
    <property type="nucleotide sequence ID" value="NZ_MWWW01000027.1"/>
</dbReference>
<name>A0A5M9ZGP6_9BIFI</name>
<gene>
    <name evidence="5" type="ORF">EMO91_11800</name>
</gene>
<dbReference type="AlphaFoldDB" id="A0A5M9ZGP6"/>
<dbReference type="InterPro" id="IPR000843">
    <property type="entry name" value="HTH_LacI"/>
</dbReference>
<dbReference type="GO" id="GO:0000976">
    <property type="term" value="F:transcription cis-regulatory region binding"/>
    <property type="evidence" value="ECO:0007669"/>
    <property type="project" value="TreeGrafter"/>
</dbReference>
<dbReference type="GO" id="GO:0003700">
    <property type="term" value="F:DNA-binding transcription factor activity"/>
    <property type="evidence" value="ECO:0007669"/>
    <property type="project" value="TreeGrafter"/>
</dbReference>
<dbReference type="Pfam" id="PF13377">
    <property type="entry name" value="Peripla_BP_3"/>
    <property type="match status" value="1"/>
</dbReference>
<accession>A0A5M9ZGP6</accession>
<dbReference type="SUPFAM" id="SSF53822">
    <property type="entry name" value="Periplasmic binding protein-like I"/>
    <property type="match status" value="1"/>
</dbReference>
<dbReference type="InterPro" id="IPR010982">
    <property type="entry name" value="Lambda_DNA-bd_dom_sf"/>
</dbReference>
<evidence type="ECO:0000313" key="6">
    <source>
        <dbReference type="Proteomes" id="UP000410049"/>
    </source>
</evidence>
<evidence type="ECO:0000256" key="2">
    <source>
        <dbReference type="ARBA" id="ARBA00023125"/>
    </source>
</evidence>
<dbReference type="PANTHER" id="PTHR30146">
    <property type="entry name" value="LACI-RELATED TRANSCRIPTIONAL REPRESSOR"/>
    <property type="match status" value="1"/>
</dbReference>
<dbReference type="InterPro" id="IPR028082">
    <property type="entry name" value="Peripla_BP_I"/>
</dbReference>